<feature type="compositionally biased region" description="Low complexity" evidence="1">
    <location>
        <begin position="127"/>
        <end position="149"/>
    </location>
</feature>
<comment type="caution">
    <text evidence="3">The sequence shown here is derived from an EMBL/GenBank/DDBJ whole genome shotgun (WGS) entry which is preliminary data.</text>
</comment>
<gene>
    <name evidence="3" type="ORF">QLQ12_22345</name>
</gene>
<organism evidence="3 4">
    <name type="scientific">Actinoplanes sandaracinus</name>
    <dbReference type="NCBI Taxonomy" id="3045177"/>
    <lineage>
        <taxon>Bacteria</taxon>
        <taxon>Bacillati</taxon>
        <taxon>Actinomycetota</taxon>
        <taxon>Actinomycetes</taxon>
        <taxon>Micromonosporales</taxon>
        <taxon>Micromonosporaceae</taxon>
        <taxon>Actinoplanes</taxon>
    </lineage>
</organism>
<dbReference type="EMBL" id="JASCTH010000014">
    <property type="protein sequence ID" value="MDI6101360.1"/>
    <property type="molecule type" value="Genomic_DNA"/>
</dbReference>
<name>A0ABT6WNY0_9ACTN</name>
<dbReference type="RefSeq" id="WP_282762232.1">
    <property type="nucleotide sequence ID" value="NZ_JASCTH010000014.1"/>
</dbReference>
<evidence type="ECO:0000256" key="1">
    <source>
        <dbReference type="SAM" id="MobiDB-lite"/>
    </source>
</evidence>
<accession>A0ABT6WNY0</accession>
<keyword evidence="2" id="KW-0812">Transmembrane</keyword>
<keyword evidence="4" id="KW-1185">Reference proteome</keyword>
<keyword evidence="2" id="KW-0472">Membrane</keyword>
<proteinExistence type="predicted"/>
<evidence type="ECO:0000313" key="3">
    <source>
        <dbReference type="EMBL" id="MDI6101360.1"/>
    </source>
</evidence>
<feature type="region of interest" description="Disordered" evidence="1">
    <location>
        <begin position="87"/>
        <end position="177"/>
    </location>
</feature>
<feature type="compositionally biased region" description="Low complexity" evidence="1">
    <location>
        <begin position="87"/>
        <end position="118"/>
    </location>
</feature>
<dbReference type="Proteomes" id="UP001241758">
    <property type="component" value="Unassembled WGS sequence"/>
</dbReference>
<feature type="transmembrane region" description="Helical" evidence="2">
    <location>
        <begin position="54"/>
        <end position="78"/>
    </location>
</feature>
<evidence type="ECO:0000313" key="4">
    <source>
        <dbReference type="Proteomes" id="UP001241758"/>
    </source>
</evidence>
<evidence type="ECO:0000256" key="2">
    <source>
        <dbReference type="SAM" id="Phobius"/>
    </source>
</evidence>
<sequence length="288" mass="29233">MRLSDDQLRAAMRAEAATHRPDRDAMLDRITRSAFQDTGHGRCRSVTARRAPRVRLSAVVAAVVIVFGGGGVGTWALAGADDRDEATPVPAVTTASASDSASASPAPSAPAQPATGAPETTRPSPGRTASPSRTTGPSATATPSATLTRGQPGLTRVSQGPLWSDGSIDPDSGDTQGASVVTLKTTEELTSLEVVIRVARTAGLVSRGGTKQTSGASVSTAVTEEPGAFLYRFTLASADTLAPGAYTFTAKYTYPAGGRNAGGDTYEAVATSAGGAGLDVYGNFYPAN</sequence>
<reference evidence="3 4" key="1">
    <citation type="submission" date="2023-05" db="EMBL/GenBank/DDBJ databases">
        <title>Actinoplanes sp. NEAU-A12 genome sequencing.</title>
        <authorList>
            <person name="Wang Z.-S."/>
        </authorList>
    </citation>
    <scope>NUCLEOTIDE SEQUENCE [LARGE SCALE GENOMIC DNA]</scope>
    <source>
        <strain evidence="3 4">NEAU-A12</strain>
    </source>
</reference>
<protein>
    <submittedName>
        <fullName evidence="3">Uncharacterized protein</fullName>
    </submittedName>
</protein>
<keyword evidence="2" id="KW-1133">Transmembrane helix</keyword>